<name>A0A5N6URT6_ASPTM</name>
<evidence type="ECO:0000313" key="6">
    <source>
        <dbReference type="Proteomes" id="UP000326950"/>
    </source>
</evidence>
<evidence type="ECO:0000313" key="5">
    <source>
        <dbReference type="EMBL" id="KAE8161348.1"/>
    </source>
</evidence>
<dbReference type="GO" id="GO:0016298">
    <property type="term" value="F:lipase activity"/>
    <property type="evidence" value="ECO:0007669"/>
    <property type="project" value="InterPro"/>
</dbReference>
<dbReference type="EMBL" id="ML738643">
    <property type="protein sequence ID" value="KAE8161348.1"/>
    <property type="molecule type" value="Genomic_DNA"/>
</dbReference>
<dbReference type="AlphaFoldDB" id="A0A5N6URT6"/>
<keyword evidence="3" id="KW-0551">Lipid droplet</keyword>
<dbReference type="InterPro" id="IPR029058">
    <property type="entry name" value="AB_hydrolase_fold"/>
</dbReference>
<keyword evidence="4" id="KW-0378">Hydrolase</keyword>
<gene>
    <name evidence="5" type="ORF">BDV40DRAFT_268055</name>
</gene>
<protein>
    <recommendedName>
        <fullName evidence="7">Alpha/Beta hydrolase protein</fullName>
    </recommendedName>
</protein>
<dbReference type="PANTHER" id="PTHR13390:SF0">
    <property type="entry name" value="LIPID DROPLET-ASSOCIATED HYDROLASE"/>
    <property type="match status" value="1"/>
</dbReference>
<proteinExistence type="inferred from homology"/>
<dbReference type="GO" id="GO:0019915">
    <property type="term" value="P:lipid storage"/>
    <property type="evidence" value="ECO:0007669"/>
    <property type="project" value="InterPro"/>
</dbReference>
<comment type="subcellular location">
    <subcellularLocation>
        <location evidence="1">Lipid droplet</location>
    </subcellularLocation>
</comment>
<evidence type="ECO:0008006" key="7">
    <source>
        <dbReference type="Google" id="ProtNLM"/>
    </source>
</evidence>
<accession>A0A5N6URT6</accession>
<dbReference type="OrthoDB" id="448051at2759"/>
<reference evidence="5 6" key="1">
    <citation type="submission" date="2019-04" db="EMBL/GenBank/DDBJ databases">
        <title>Friends and foes A comparative genomics study of 23 Aspergillus species from section Flavi.</title>
        <authorList>
            <consortium name="DOE Joint Genome Institute"/>
            <person name="Kjaerbolling I."/>
            <person name="Vesth T."/>
            <person name="Frisvad J.C."/>
            <person name="Nybo J.L."/>
            <person name="Theobald S."/>
            <person name="Kildgaard S."/>
            <person name="Isbrandt T."/>
            <person name="Kuo A."/>
            <person name="Sato A."/>
            <person name="Lyhne E.K."/>
            <person name="Kogle M.E."/>
            <person name="Wiebenga A."/>
            <person name="Kun R.S."/>
            <person name="Lubbers R.J."/>
            <person name="Makela M.R."/>
            <person name="Barry K."/>
            <person name="Chovatia M."/>
            <person name="Clum A."/>
            <person name="Daum C."/>
            <person name="Haridas S."/>
            <person name="He G."/>
            <person name="LaButti K."/>
            <person name="Lipzen A."/>
            <person name="Mondo S."/>
            <person name="Riley R."/>
            <person name="Salamov A."/>
            <person name="Simmons B.A."/>
            <person name="Magnuson J.K."/>
            <person name="Henrissat B."/>
            <person name="Mortensen U.H."/>
            <person name="Larsen T.O."/>
            <person name="Devries R.P."/>
            <person name="Grigoriev I.V."/>
            <person name="Machida M."/>
            <person name="Baker S.E."/>
            <person name="Andersen M.R."/>
        </authorList>
    </citation>
    <scope>NUCLEOTIDE SEQUENCE [LARGE SCALE GENOMIC DNA]</scope>
    <source>
        <strain evidence="5 6">CBS 117626</strain>
    </source>
</reference>
<dbReference type="GO" id="GO:0005811">
    <property type="term" value="C:lipid droplet"/>
    <property type="evidence" value="ECO:0007669"/>
    <property type="project" value="UniProtKB-SubCell"/>
</dbReference>
<organism evidence="5 6">
    <name type="scientific">Aspergillus tamarii</name>
    <dbReference type="NCBI Taxonomy" id="41984"/>
    <lineage>
        <taxon>Eukaryota</taxon>
        <taxon>Fungi</taxon>
        <taxon>Dikarya</taxon>
        <taxon>Ascomycota</taxon>
        <taxon>Pezizomycotina</taxon>
        <taxon>Eurotiomycetes</taxon>
        <taxon>Eurotiomycetidae</taxon>
        <taxon>Eurotiales</taxon>
        <taxon>Aspergillaceae</taxon>
        <taxon>Aspergillus</taxon>
        <taxon>Aspergillus subgen. Circumdati</taxon>
    </lineage>
</organism>
<sequence length="373" mass="41479">MYHLRYANSSTRIGYKYIFKSSAVRHKCMGTMSSTRQPHISADSFFHTSSASDPSLSPITIYMISGNPGLIGYYHTFLSTLSDKLNTQSTQQTRKKHAFQIYGHSLGGFELTKTPGSEPRYYDLEEQICFVQNKLDDFLTSSSNASNGVSTSRPKVILVGHSVGSYIAMEILRRHRERSTSSTSPSVDFDIIGGVMLFPTVVDIAKSPSGQKLTRMLSFIPQLAVVVGFLVRILTALMPGSLLRSLVRSYMGSPQDSMVETTAAFLESGYGVQQALHMAADEMQTITSDKWSDDVWGMSNVKDPVTQLFFYFGRNDHWVAERTRDEVIELRGRTEGSPKMVVCEEGLPHAFVLKYSDVVAKKVAGMVLDIVKD</sequence>
<dbReference type="SUPFAM" id="SSF53474">
    <property type="entry name" value="alpha/beta-Hydrolases"/>
    <property type="match status" value="1"/>
</dbReference>
<evidence type="ECO:0000256" key="3">
    <source>
        <dbReference type="ARBA" id="ARBA00022677"/>
    </source>
</evidence>
<dbReference type="PANTHER" id="PTHR13390">
    <property type="entry name" value="LIPASE"/>
    <property type="match status" value="1"/>
</dbReference>
<evidence type="ECO:0000256" key="1">
    <source>
        <dbReference type="ARBA" id="ARBA00004502"/>
    </source>
</evidence>
<evidence type="ECO:0000256" key="4">
    <source>
        <dbReference type="ARBA" id="ARBA00022801"/>
    </source>
</evidence>
<evidence type="ECO:0000256" key="2">
    <source>
        <dbReference type="ARBA" id="ARBA00008300"/>
    </source>
</evidence>
<dbReference type="Pfam" id="PF10230">
    <property type="entry name" value="LIDHydrolase"/>
    <property type="match status" value="1"/>
</dbReference>
<comment type="similarity">
    <text evidence="2">Belongs to the AB hydrolase superfamily. LDAH family.</text>
</comment>
<keyword evidence="6" id="KW-1185">Reference proteome</keyword>
<dbReference type="InterPro" id="IPR019363">
    <property type="entry name" value="LDAH"/>
</dbReference>
<dbReference type="Gene3D" id="3.40.50.1820">
    <property type="entry name" value="alpha/beta hydrolase"/>
    <property type="match status" value="1"/>
</dbReference>
<dbReference type="Proteomes" id="UP000326950">
    <property type="component" value="Unassembled WGS sequence"/>
</dbReference>